<dbReference type="AlphaFoldDB" id="A0A080MJG7"/>
<organism evidence="1 2">
    <name type="scientific">Candidatus Accumulibacter cognatus</name>
    <dbReference type="NCBI Taxonomy" id="2954383"/>
    <lineage>
        <taxon>Bacteria</taxon>
        <taxon>Pseudomonadati</taxon>
        <taxon>Pseudomonadota</taxon>
        <taxon>Betaproteobacteria</taxon>
        <taxon>Candidatus Accumulibacter</taxon>
    </lineage>
</organism>
<proteinExistence type="predicted"/>
<accession>A0A080MJG7</accession>
<evidence type="ECO:0000313" key="2">
    <source>
        <dbReference type="Proteomes" id="UP000021315"/>
    </source>
</evidence>
<dbReference type="RefSeq" id="WP_034947117.1">
    <property type="nucleotide sequence ID" value="NZ_JDST02000028.1"/>
</dbReference>
<keyword evidence="2" id="KW-1185">Reference proteome</keyword>
<protein>
    <submittedName>
        <fullName evidence="1">Uncharacterized protein</fullName>
    </submittedName>
</protein>
<sequence>MGILDWLFGGNDEATGSTVPPAVIEQRIEQIVRIINPRLKLVPGYRRKLVPAVEQAVLYCREIEAQIPPAIEASATVWAENPTLRALFATARDIPEVFSRSRAVQEFFEATPGAGQVWATLRFHCHEATGFGVAAEGGAIKHEVVRTCVSFTDKKAVLPSGCEHDARLEIRRRAFKFLLAEVLQQITSVDMQRQDLKAQRSMLQARLMILKGQRVGLEEMLEEGAGGRQKIEDVERKLSENERALATFPGTGETLEELIGRVREVLTHGPDYIRIDRTKLRLDQMNVLMPEGSGEAAAEIVLPKVVVRSAPVVSLLACRFPRSELIRSKRLLHQAGQLLG</sequence>
<dbReference type="Proteomes" id="UP000021315">
    <property type="component" value="Unassembled WGS sequence"/>
</dbReference>
<evidence type="ECO:0000313" key="1">
    <source>
        <dbReference type="EMBL" id="KFB77414.1"/>
    </source>
</evidence>
<name>A0A080MJG7_9PROT</name>
<gene>
    <name evidence="1" type="ORF">AW06_001474</name>
</gene>
<dbReference type="EMBL" id="JDST02000028">
    <property type="protein sequence ID" value="KFB77414.1"/>
    <property type="molecule type" value="Genomic_DNA"/>
</dbReference>
<reference evidence="1" key="1">
    <citation type="submission" date="2014-02" db="EMBL/GenBank/DDBJ databases">
        <title>Expanding our view of genomic diversity in Candidatus Accumulibacter clades.</title>
        <authorList>
            <person name="Skennerton C.T."/>
            <person name="Barr J.J."/>
            <person name="Slater F.R."/>
            <person name="Bond P.L."/>
            <person name="Tyson G.W."/>
        </authorList>
    </citation>
    <scope>NUCLEOTIDE SEQUENCE [LARGE SCALE GENOMIC DNA]</scope>
</reference>
<comment type="caution">
    <text evidence="1">The sequence shown here is derived from an EMBL/GenBank/DDBJ whole genome shotgun (WGS) entry which is preliminary data.</text>
</comment>
<dbReference type="STRING" id="1453999.AW06_001474"/>